<feature type="transmembrane region" description="Helical" evidence="10">
    <location>
        <begin position="416"/>
        <end position="433"/>
    </location>
</feature>
<feature type="transmembrane region" description="Helical" evidence="10">
    <location>
        <begin position="116"/>
        <end position="137"/>
    </location>
</feature>
<evidence type="ECO:0000256" key="9">
    <source>
        <dbReference type="ARBA" id="ARBA00093617"/>
    </source>
</evidence>
<keyword evidence="10" id="KW-1003">Cell membrane</keyword>
<comment type="pathway">
    <text evidence="2 10">Protein modification; protein glycosylation.</text>
</comment>
<evidence type="ECO:0000256" key="10">
    <source>
        <dbReference type="RuleBase" id="RU367007"/>
    </source>
</evidence>
<evidence type="ECO:0000313" key="13">
    <source>
        <dbReference type="EMBL" id="QMV85773.1"/>
    </source>
</evidence>
<dbReference type="GO" id="GO:0004169">
    <property type="term" value="F:dolichyl-phosphate-mannose-protein mannosyltransferase activity"/>
    <property type="evidence" value="ECO:0007669"/>
    <property type="project" value="UniProtKB-UniRule"/>
</dbReference>
<proteinExistence type="inferred from homology"/>
<comment type="similarity">
    <text evidence="3 10">Belongs to the glycosyltransferase 39 family.</text>
</comment>
<dbReference type="AlphaFoldDB" id="A0A7G5FGN2"/>
<dbReference type="Proteomes" id="UP000515570">
    <property type="component" value="Chromosome"/>
</dbReference>
<evidence type="ECO:0000256" key="8">
    <source>
        <dbReference type="ARBA" id="ARBA00023136"/>
    </source>
</evidence>
<dbReference type="GO" id="GO:0012505">
    <property type="term" value="C:endomembrane system"/>
    <property type="evidence" value="ECO:0007669"/>
    <property type="project" value="UniProtKB-SubCell"/>
</dbReference>
<sequence length="522" mass="58698">MTHIAATPNIAAPPPKLPVAEPRRIQLSTVDAVVFGVIGVLAAISRFIGLSGATDQGTPVFDEKHYVPQAWDIVTSSTNPILGGIESNPAYGLVVHPPLAKQIIAIGEQLFGYTPLGWRVMTALFSTLTVLLIVAIARRLSHSPTVAAWAGLLALSDGVLLVAGRFGMLDIFLTLFVVLAAYCLIRDHQQLRERFYRAYLAGLVHQSDLGPRCGFRWWRFAAGVALGLALSVKWSGLYYMAFFGVMTVLLDYWVRHQYRIKRPFLGAVWRDSIPSFASIVLLPIALYAWSWRAWFANETSVYRHAKEIGTFSEDKWYFNLPDALANWCYYHDTVLKFHASLTSSGGHSHPWDSKPWSWLVAARPVLYYSQTGLTCSGDAACRRMIYLFGIPTIWWLTVPVVLWAIWCLIVRKDRRFVVPLVGFAAGFIPWILAYDRQMYFFYAIPLVPFTIVMIALTLGLIANSTTLVQVPGRHTPLQLGKAVVLGYLALVVISFVYFSPIFYGIQITDDHFHSMMWLRSWK</sequence>
<dbReference type="EMBL" id="CP059833">
    <property type="protein sequence ID" value="QMV85773.1"/>
    <property type="molecule type" value="Genomic_DNA"/>
</dbReference>
<evidence type="ECO:0000256" key="7">
    <source>
        <dbReference type="ARBA" id="ARBA00022989"/>
    </source>
</evidence>
<gene>
    <name evidence="13" type="ORF">HW450_03295</name>
</gene>
<feature type="transmembrane region" description="Helical" evidence="10">
    <location>
        <begin position="169"/>
        <end position="185"/>
    </location>
</feature>
<name>A0A7G5FGN2_9CORY</name>
<accession>A0A7G5FGN2</accession>
<evidence type="ECO:0000256" key="6">
    <source>
        <dbReference type="ARBA" id="ARBA00022692"/>
    </source>
</evidence>
<feature type="domain" description="Protein O-mannosyl-transferase C-terminal four TM" evidence="12">
    <location>
        <begin position="325"/>
        <end position="521"/>
    </location>
</feature>
<feature type="transmembrane region" description="Helical" evidence="10">
    <location>
        <begin position="146"/>
        <end position="163"/>
    </location>
</feature>
<evidence type="ECO:0000256" key="2">
    <source>
        <dbReference type="ARBA" id="ARBA00004922"/>
    </source>
</evidence>
<reference evidence="13 14" key="1">
    <citation type="submission" date="2020-07" db="EMBL/GenBank/DDBJ databases">
        <title>non toxigenic Corynebacterium sp. nov from a clinical source.</title>
        <authorList>
            <person name="Bernier A.-M."/>
            <person name="Bernard K."/>
        </authorList>
    </citation>
    <scope>NUCLEOTIDE SEQUENCE [LARGE SCALE GENOMIC DNA]</scope>
    <source>
        <strain evidence="14">NML 93-0612</strain>
    </source>
</reference>
<organism evidence="13 14">
    <name type="scientific">Corynebacterium hindlerae</name>
    <dbReference type="NCBI Taxonomy" id="699041"/>
    <lineage>
        <taxon>Bacteria</taxon>
        <taxon>Bacillati</taxon>
        <taxon>Actinomycetota</taxon>
        <taxon>Actinomycetes</taxon>
        <taxon>Mycobacteriales</taxon>
        <taxon>Corynebacteriaceae</taxon>
        <taxon>Corynebacterium</taxon>
    </lineage>
</organism>
<dbReference type="EC" id="2.4.1.-" evidence="10"/>
<feature type="transmembrane region" description="Helical" evidence="10">
    <location>
        <begin position="439"/>
        <end position="461"/>
    </location>
</feature>
<dbReference type="Pfam" id="PF02366">
    <property type="entry name" value="PMT"/>
    <property type="match status" value="1"/>
</dbReference>
<evidence type="ECO:0000313" key="14">
    <source>
        <dbReference type="Proteomes" id="UP000515570"/>
    </source>
</evidence>
<dbReference type="Pfam" id="PF16192">
    <property type="entry name" value="PMT_4TMC"/>
    <property type="match status" value="1"/>
</dbReference>
<keyword evidence="7 10" id="KW-1133">Transmembrane helix</keyword>
<dbReference type="InterPro" id="IPR027005">
    <property type="entry name" value="PMT-like"/>
</dbReference>
<dbReference type="GO" id="GO:0005886">
    <property type="term" value="C:plasma membrane"/>
    <property type="evidence" value="ECO:0007669"/>
    <property type="project" value="UniProtKB-SubCell"/>
</dbReference>
<keyword evidence="8 10" id="KW-0472">Membrane</keyword>
<comment type="function">
    <text evidence="10">Protein O-mannosyltransferase that catalyzes the transfer of a single mannose residue from a polyprenol phospho-mannosyl lipidic donor to the hydroxyl group of selected serine and threonine residues in acceptor proteins.</text>
</comment>
<comment type="subcellular location">
    <subcellularLocation>
        <location evidence="10">Cell membrane</location>
    </subcellularLocation>
    <subcellularLocation>
        <location evidence="1">Endomembrane system</location>
        <topology evidence="1">Multi-pass membrane protein</topology>
    </subcellularLocation>
</comment>
<evidence type="ECO:0000256" key="5">
    <source>
        <dbReference type="ARBA" id="ARBA00022679"/>
    </source>
</evidence>
<feature type="transmembrane region" description="Helical" evidence="10">
    <location>
        <begin position="482"/>
        <end position="505"/>
    </location>
</feature>
<feature type="transmembrane region" description="Helical" evidence="10">
    <location>
        <begin position="215"/>
        <end position="231"/>
    </location>
</feature>
<keyword evidence="5 10" id="KW-0808">Transferase</keyword>
<evidence type="ECO:0000256" key="4">
    <source>
        <dbReference type="ARBA" id="ARBA00022676"/>
    </source>
</evidence>
<keyword evidence="4 10" id="KW-0328">Glycosyltransferase</keyword>
<evidence type="ECO:0000256" key="1">
    <source>
        <dbReference type="ARBA" id="ARBA00004127"/>
    </source>
</evidence>
<keyword evidence="6 10" id="KW-0812">Transmembrane</keyword>
<feature type="domain" description="ArnT-like N-terminal" evidence="11">
    <location>
        <begin position="117"/>
        <end position="287"/>
    </location>
</feature>
<dbReference type="InterPro" id="IPR003342">
    <property type="entry name" value="ArnT-like_N"/>
</dbReference>
<evidence type="ECO:0000259" key="12">
    <source>
        <dbReference type="Pfam" id="PF16192"/>
    </source>
</evidence>
<dbReference type="UniPathway" id="UPA00378"/>
<feature type="transmembrane region" description="Helical" evidence="10">
    <location>
        <begin position="275"/>
        <end position="294"/>
    </location>
</feature>
<dbReference type="PANTHER" id="PTHR10050">
    <property type="entry name" value="DOLICHYL-PHOSPHATE-MANNOSE--PROTEIN MANNOSYLTRANSFERASE"/>
    <property type="match status" value="1"/>
</dbReference>
<evidence type="ECO:0000256" key="3">
    <source>
        <dbReference type="ARBA" id="ARBA00007222"/>
    </source>
</evidence>
<feature type="transmembrane region" description="Helical" evidence="10">
    <location>
        <begin position="32"/>
        <end position="53"/>
    </location>
</feature>
<keyword evidence="14" id="KW-1185">Reference proteome</keyword>
<dbReference type="InterPro" id="IPR032421">
    <property type="entry name" value="PMT_4TMC"/>
</dbReference>
<dbReference type="PANTHER" id="PTHR10050:SF46">
    <property type="entry name" value="PROTEIN O-MANNOSYL-TRANSFERASE 2"/>
    <property type="match status" value="1"/>
</dbReference>
<feature type="transmembrane region" description="Helical" evidence="10">
    <location>
        <begin position="392"/>
        <end position="409"/>
    </location>
</feature>
<protein>
    <recommendedName>
        <fullName evidence="9 10">Polyprenol-phosphate-mannose--protein mannosyltransferase</fullName>
        <ecNumber evidence="10">2.4.1.-</ecNumber>
    </recommendedName>
</protein>
<evidence type="ECO:0000259" key="11">
    <source>
        <dbReference type="Pfam" id="PF02366"/>
    </source>
</evidence>